<accession>A0A9P4QD95</accession>
<protein>
    <submittedName>
        <fullName evidence="1">Uncharacterized protein</fullName>
    </submittedName>
</protein>
<name>A0A9P4QD95_9PEZI</name>
<dbReference type="AlphaFoldDB" id="A0A9P4QD95"/>
<gene>
    <name evidence="1" type="ORF">K431DRAFT_325290</name>
</gene>
<reference evidence="1" key="1">
    <citation type="journal article" date="2020" name="Stud. Mycol.">
        <title>101 Dothideomycetes genomes: a test case for predicting lifestyles and emergence of pathogens.</title>
        <authorList>
            <person name="Haridas S."/>
            <person name="Albert R."/>
            <person name="Binder M."/>
            <person name="Bloem J."/>
            <person name="Labutti K."/>
            <person name="Salamov A."/>
            <person name="Andreopoulos B."/>
            <person name="Baker S."/>
            <person name="Barry K."/>
            <person name="Bills G."/>
            <person name="Bluhm B."/>
            <person name="Cannon C."/>
            <person name="Castanera R."/>
            <person name="Culley D."/>
            <person name="Daum C."/>
            <person name="Ezra D."/>
            <person name="Gonzalez J."/>
            <person name="Henrissat B."/>
            <person name="Kuo A."/>
            <person name="Liang C."/>
            <person name="Lipzen A."/>
            <person name="Lutzoni F."/>
            <person name="Magnuson J."/>
            <person name="Mondo S."/>
            <person name="Nolan M."/>
            <person name="Ohm R."/>
            <person name="Pangilinan J."/>
            <person name="Park H.-J."/>
            <person name="Ramirez L."/>
            <person name="Alfaro M."/>
            <person name="Sun H."/>
            <person name="Tritt A."/>
            <person name="Yoshinaga Y."/>
            <person name="Zwiers L.-H."/>
            <person name="Turgeon B."/>
            <person name="Goodwin S."/>
            <person name="Spatafora J."/>
            <person name="Crous P."/>
            <person name="Grigoriev I."/>
        </authorList>
    </citation>
    <scope>NUCLEOTIDE SEQUENCE</scope>
    <source>
        <strain evidence="1">CBS 116435</strain>
    </source>
</reference>
<dbReference type="Proteomes" id="UP000799441">
    <property type="component" value="Unassembled WGS sequence"/>
</dbReference>
<proteinExistence type="predicted"/>
<keyword evidence="2" id="KW-1185">Reference proteome</keyword>
<sequence length="185" mass="20576">MICNSSTLRAFSNLPCIQAINHKLAKSYASRRRTAKINVTGSEYFTLWGPGGARCSQVPSYCPGRQYRGTAQLELLYYDTARLYPIHVAIESPSPLKDESLPNLQLPCYLTIATKVHPTIAASTGVQGFQFLYRRQFCPNHLKELGKFISVLLSSFANFRATAHSLSSRPNSTVHDAQHVDQKVA</sequence>
<dbReference type="EMBL" id="MU003775">
    <property type="protein sequence ID" value="KAF2723760.1"/>
    <property type="molecule type" value="Genomic_DNA"/>
</dbReference>
<comment type="caution">
    <text evidence="1">The sequence shown here is derived from an EMBL/GenBank/DDBJ whole genome shotgun (WGS) entry which is preliminary data.</text>
</comment>
<evidence type="ECO:0000313" key="2">
    <source>
        <dbReference type="Proteomes" id="UP000799441"/>
    </source>
</evidence>
<evidence type="ECO:0000313" key="1">
    <source>
        <dbReference type="EMBL" id="KAF2723760.1"/>
    </source>
</evidence>
<organism evidence="1 2">
    <name type="scientific">Polychaeton citri CBS 116435</name>
    <dbReference type="NCBI Taxonomy" id="1314669"/>
    <lineage>
        <taxon>Eukaryota</taxon>
        <taxon>Fungi</taxon>
        <taxon>Dikarya</taxon>
        <taxon>Ascomycota</taxon>
        <taxon>Pezizomycotina</taxon>
        <taxon>Dothideomycetes</taxon>
        <taxon>Dothideomycetidae</taxon>
        <taxon>Capnodiales</taxon>
        <taxon>Capnodiaceae</taxon>
        <taxon>Polychaeton</taxon>
    </lineage>
</organism>